<dbReference type="AlphaFoldDB" id="A0A9X4RNL7"/>
<accession>A0A9X4RNL7</accession>
<dbReference type="RefSeq" id="WP_158467666.1">
    <property type="nucleotide sequence ID" value="NZ_VBTY01000365.1"/>
</dbReference>
<dbReference type="Proteomes" id="UP001152872">
    <property type="component" value="Unassembled WGS sequence"/>
</dbReference>
<dbReference type="Pfam" id="PF11832">
    <property type="entry name" value="DUF3352"/>
    <property type="match status" value="1"/>
</dbReference>
<keyword evidence="2" id="KW-1185">Reference proteome</keyword>
<sequence length="701" mass="77829">MLWELSFLLVRSHREVLSSISERFYSVRSLFTATILAVNVGSLSAPAIANTLNELPVSSPSSKLNIIAAQPKAILQNSGSNQFARRSLNLAKQIPSDAIGFLILDIDRTSWQVLGSSSVSPVLALDKLLSFITLSSGFSITKDVQPWLGNELAISLWGNGGDSDLSFVALAPIADGQKFELFLQKLKKLNLPKPTEIQYQNVKILEWQFEEEKFGDRKPVLSQSLNSRKSLLSHLQDQASDLKNADLKNKDEHPPNSGDNEPIIPGFFDFRLQRLAIAQLPSGVAVIATDRQAIQKMVDLAAVNSEQALPSLAENQLFLRSLNHPLWDRSLLAGYGDFKGLGQIAEILAADLPETSELPGLSRSEYLQGLQYTLGQYSSFDLFTWLDPKGVRSQSNSYFAEVRPPVPKDNGTRDRLLSYLPSNIYGAITSRNFSRQWQWFVEESKKQPSYRILVEGLRMLSSSIADPNLDLDIEKDIIALMDGEYAVTIFPSDRSPFKEFGSDIAAGMLIRTSKPDAVNKTLGKVTKYFNNFLVPKNIAQVKKRQIGTTLLTSLEFPDDREVGKTQSAFAYGWRDPQTLILTIGYQTVADFIPTPKPALADSEMFRDAIADMPKPNFGYFYLNANAIAKQIALFSIAYFSELDAPPNSEPPQSETSSPDQSTKKVLPELLQKTIDRLGGAVFVYSETSDRFQADFFLGLNP</sequence>
<protein>
    <submittedName>
        <fullName evidence="1">DUF3352 domain-containing protein</fullName>
    </submittedName>
</protein>
<comment type="caution">
    <text evidence="1">The sequence shown here is derived from an EMBL/GenBank/DDBJ whole genome shotgun (WGS) entry which is preliminary data.</text>
</comment>
<gene>
    <name evidence="1" type="ORF">FEV09_23160</name>
</gene>
<name>A0A9X4RNL7_9CYAN</name>
<reference evidence="1" key="1">
    <citation type="submission" date="2019-05" db="EMBL/GenBank/DDBJ databases">
        <title>Whole genome sequencing of Pseudanabaena catenata USMAC16.</title>
        <authorList>
            <person name="Khan Z."/>
            <person name="Omar W.M."/>
            <person name="Convey P."/>
            <person name="Merican F."/>
            <person name="Najimudin N."/>
        </authorList>
    </citation>
    <scope>NUCLEOTIDE SEQUENCE</scope>
    <source>
        <strain evidence="1">USMAC16</strain>
    </source>
</reference>
<evidence type="ECO:0000313" key="2">
    <source>
        <dbReference type="Proteomes" id="UP001152872"/>
    </source>
</evidence>
<organism evidence="1 2">
    <name type="scientific">Pseudanabaena catenata USMAC16</name>
    <dbReference type="NCBI Taxonomy" id="1855837"/>
    <lineage>
        <taxon>Bacteria</taxon>
        <taxon>Bacillati</taxon>
        <taxon>Cyanobacteriota</taxon>
        <taxon>Cyanophyceae</taxon>
        <taxon>Pseudanabaenales</taxon>
        <taxon>Pseudanabaenaceae</taxon>
        <taxon>Pseudanabaena</taxon>
    </lineage>
</organism>
<dbReference type="EMBL" id="VBTY01000365">
    <property type="protein sequence ID" value="MDG3497429.1"/>
    <property type="molecule type" value="Genomic_DNA"/>
</dbReference>
<dbReference type="InterPro" id="IPR021787">
    <property type="entry name" value="DUF3352"/>
</dbReference>
<evidence type="ECO:0000313" key="1">
    <source>
        <dbReference type="EMBL" id="MDG3497429.1"/>
    </source>
</evidence>
<proteinExistence type="predicted"/>